<protein>
    <submittedName>
        <fullName evidence="1">Tripartite tricarboxylate transporter TctB family protein</fullName>
    </submittedName>
</protein>
<gene>
    <name evidence="1" type="ORF">MW7_015880</name>
</gene>
<dbReference type="Proteomes" id="UP000004277">
    <property type="component" value="Unassembled WGS sequence"/>
</dbReference>
<dbReference type="EMBL" id="AKCV02000026">
    <property type="protein sequence ID" value="TMS56567.1"/>
    <property type="molecule type" value="Genomic_DNA"/>
</dbReference>
<keyword evidence="2" id="KW-1185">Reference proteome</keyword>
<proteinExistence type="predicted"/>
<accession>A0ACD3SK47</accession>
<name>A0ACD3SK47_9BURK</name>
<comment type="caution">
    <text evidence="1">The sequence shown here is derived from an EMBL/GenBank/DDBJ whole genome shotgun (WGS) entry which is preliminary data.</text>
</comment>
<evidence type="ECO:0000313" key="1">
    <source>
        <dbReference type="EMBL" id="TMS56567.1"/>
    </source>
</evidence>
<sequence>MRRSLKIRSQKGFAAGLLYMVVGANVSYVSTGYTMGTAARMGPGYFPFWLGIILAVIGVIVLLQSLRISAERDTIPHLDMRTTVWVLGSVVLFGLLLRPLGLALSLVLMVILASMASHEFGWKGAVLNALLLLSISLGAFIYGLNLQLPVWPSFIE</sequence>
<reference evidence="1" key="1">
    <citation type="submission" date="2019-05" db="EMBL/GenBank/DDBJ databases">
        <title>Revised genome assembly of Burkholderiaceae (previously Ralstonia) sp. PBA.</title>
        <authorList>
            <person name="Gan H.M."/>
        </authorList>
    </citation>
    <scope>NUCLEOTIDE SEQUENCE</scope>
    <source>
        <strain evidence="1">PBA</strain>
    </source>
</reference>
<organism evidence="1 2">
    <name type="scientific">Imbroritus primus</name>
    <dbReference type="NCBI Taxonomy" id="3058603"/>
    <lineage>
        <taxon>Bacteria</taxon>
        <taxon>Pseudomonadati</taxon>
        <taxon>Pseudomonadota</taxon>
        <taxon>Betaproteobacteria</taxon>
        <taxon>Burkholderiales</taxon>
        <taxon>Burkholderiaceae</taxon>
        <taxon>Imbroritus</taxon>
    </lineage>
</organism>
<evidence type="ECO:0000313" key="2">
    <source>
        <dbReference type="Proteomes" id="UP000004277"/>
    </source>
</evidence>